<dbReference type="AlphaFoldDB" id="A0A6V8ND54"/>
<sequence>MRKYVLIVGLLVWSLLPLQGLAATFEEPVQLPPGRTDQRDKSQEDDCDCCQKCKAAKKPITTSEEGTEDDNKSGCEQCCERCGRKLPGSPQDTPPDIIEKGRSRD</sequence>
<comment type="caution">
    <text evidence="3">The sequence shown here is derived from an EMBL/GenBank/DDBJ whole genome shotgun (WGS) entry which is preliminary data.</text>
</comment>
<evidence type="ECO:0000313" key="4">
    <source>
        <dbReference type="Proteomes" id="UP000587586"/>
    </source>
</evidence>
<feature type="chain" id="PRO_5027623528" description="4Fe-4S ferredoxin-type domain-containing protein" evidence="2">
    <location>
        <begin position="23"/>
        <end position="105"/>
    </location>
</feature>
<keyword evidence="2" id="KW-0732">Signal</keyword>
<name>A0A6V8ND54_9BACT</name>
<proteinExistence type="predicted"/>
<feature type="region of interest" description="Disordered" evidence="1">
    <location>
        <begin position="82"/>
        <end position="105"/>
    </location>
</feature>
<accession>A0A6V8ND54</accession>
<evidence type="ECO:0000313" key="3">
    <source>
        <dbReference type="EMBL" id="GFO70471.1"/>
    </source>
</evidence>
<feature type="signal peptide" evidence="2">
    <location>
        <begin position="1"/>
        <end position="22"/>
    </location>
</feature>
<organism evidence="3 4">
    <name type="scientific">Geomonas limicola</name>
    <dbReference type="NCBI Taxonomy" id="2740186"/>
    <lineage>
        <taxon>Bacteria</taxon>
        <taxon>Pseudomonadati</taxon>
        <taxon>Thermodesulfobacteriota</taxon>
        <taxon>Desulfuromonadia</taxon>
        <taxon>Geobacterales</taxon>
        <taxon>Geobacteraceae</taxon>
        <taxon>Geomonas</taxon>
    </lineage>
</organism>
<dbReference type="EMBL" id="BLXZ01000010">
    <property type="protein sequence ID" value="GFO70471.1"/>
    <property type="molecule type" value="Genomic_DNA"/>
</dbReference>
<gene>
    <name evidence="3" type="ORF">GMLC_40500</name>
</gene>
<evidence type="ECO:0000256" key="1">
    <source>
        <dbReference type="SAM" id="MobiDB-lite"/>
    </source>
</evidence>
<dbReference type="RefSeq" id="WP_183363086.1">
    <property type="nucleotide sequence ID" value="NZ_BLXZ01000010.1"/>
</dbReference>
<evidence type="ECO:0000256" key="2">
    <source>
        <dbReference type="SAM" id="SignalP"/>
    </source>
</evidence>
<keyword evidence="4" id="KW-1185">Reference proteome</keyword>
<reference evidence="4" key="1">
    <citation type="submission" date="2020-06" db="EMBL/GenBank/DDBJ databases">
        <title>Draft genomic sequecing of Geomonas sp. Red745.</title>
        <authorList>
            <person name="Itoh H."/>
            <person name="Xu Z.X."/>
            <person name="Ushijima N."/>
            <person name="Masuda Y."/>
            <person name="Shiratori Y."/>
            <person name="Senoo K."/>
        </authorList>
    </citation>
    <scope>NUCLEOTIDE SEQUENCE [LARGE SCALE GENOMIC DNA]</scope>
    <source>
        <strain evidence="4">Red745</strain>
    </source>
</reference>
<protein>
    <recommendedName>
        <fullName evidence="5">4Fe-4S ferredoxin-type domain-containing protein</fullName>
    </recommendedName>
</protein>
<feature type="region of interest" description="Disordered" evidence="1">
    <location>
        <begin position="58"/>
        <end position="77"/>
    </location>
</feature>
<evidence type="ECO:0008006" key="5">
    <source>
        <dbReference type="Google" id="ProtNLM"/>
    </source>
</evidence>
<dbReference type="Proteomes" id="UP000587586">
    <property type="component" value="Unassembled WGS sequence"/>
</dbReference>